<evidence type="ECO:0000256" key="6">
    <source>
        <dbReference type="ARBA" id="ARBA00023136"/>
    </source>
</evidence>
<keyword evidence="6 7" id="KW-0472">Membrane</keyword>
<evidence type="ECO:0000256" key="3">
    <source>
        <dbReference type="ARBA" id="ARBA00022475"/>
    </source>
</evidence>
<dbReference type="PANTHER" id="PTHR34184:SF4">
    <property type="entry name" value="UPF0718 PROTEIN YCGR"/>
    <property type="match status" value="1"/>
</dbReference>
<dbReference type="InterPro" id="IPR005524">
    <property type="entry name" value="DUF318"/>
</dbReference>
<evidence type="ECO:0000256" key="1">
    <source>
        <dbReference type="ARBA" id="ARBA00004651"/>
    </source>
</evidence>
<evidence type="ECO:0000256" key="2">
    <source>
        <dbReference type="ARBA" id="ARBA00006386"/>
    </source>
</evidence>
<keyword evidence="3" id="KW-1003">Cell membrane</keyword>
<protein>
    <submittedName>
        <fullName evidence="8">SO_0444 family Cu/Zn efflux transporter</fullName>
    </submittedName>
</protein>
<keyword evidence="5 7" id="KW-1133">Transmembrane helix</keyword>
<feature type="transmembrane region" description="Helical" evidence="7">
    <location>
        <begin position="274"/>
        <end position="295"/>
    </location>
</feature>
<comment type="subcellular location">
    <subcellularLocation>
        <location evidence="1">Cell membrane</location>
        <topology evidence="1">Multi-pass membrane protein</topology>
    </subcellularLocation>
</comment>
<feature type="transmembrane region" description="Helical" evidence="7">
    <location>
        <begin position="350"/>
        <end position="369"/>
    </location>
</feature>
<dbReference type="InterPro" id="IPR052923">
    <property type="entry name" value="UPF0718"/>
</dbReference>
<dbReference type="Proteomes" id="UP001059950">
    <property type="component" value="Chromosome"/>
</dbReference>
<evidence type="ECO:0000256" key="7">
    <source>
        <dbReference type="SAM" id="Phobius"/>
    </source>
</evidence>
<comment type="similarity">
    <text evidence="2">Belongs to the UPF0718 family.</text>
</comment>
<keyword evidence="4 7" id="KW-0812">Transmembrane</keyword>
<dbReference type="EMBL" id="CP073344">
    <property type="protein sequence ID" value="UTW03656.1"/>
    <property type="molecule type" value="Genomic_DNA"/>
</dbReference>
<evidence type="ECO:0000313" key="9">
    <source>
        <dbReference type="Proteomes" id="UP001059950"/>
    </source>
</evidence>
<keyword evidence="9" id="KW-1185">Reference proteome</keyword>
<dbReference type="PANTHER" id="PTHR34184">
    <property type="entry name" value="UPF0718 PROTEIN YCGR"/>
    <property type="match status" value="1"/>
</dbReference>
<proteinExistence type="inferred from homology"/>
<evidence type="ECO:0000256" key="5">
    <source>
        <dbReference type="ARBA" id="ARBA00022989"/>
    </source>
</evidence>
<feature type="transmembrane region" description="Helical" evidence="7">
    <location>
        <begin position="307"/>
        <end position="330"/>
    </location>
</feature>
<feature type="transmembrane region" description="Helical" evidence="7">
    <location>
        <begin position="12"/>
        <end position="34"/>
    </location>
</feature>
<dbReference type="NCBIfam" id="NF033936">
    <property type="entry name" value="CuZnOut_SO0444"/>
    <property type="match status" value="1"/>
</dbReference>
<dbReference type="Pfam" id="PF03773">
    <property type="entry name" value="ArsP_1"/>
    <property type="match status" value="1"/>
</dbReference>
<feature type="transmembrane region" description="Helical" evidence="7">
    <location>
        <begin position="113"/>
        <end position="133"/>
    </location>
</feature>
<feature type="transmembrane region" description="Helical" evidence="7">
    <location>
        <begin position="54"/>
        <end position="75"/>
    </location>
</feature>
<evidence type="ECO:0000256" key="4">
    <source>
        <dbReference type="ARBA" id="ARBA00022692"/>
    </source>
</evidence>
<gene>
    <name evidence="8" type="ORF">KDX31_00995</name>
</gene>
<name>A0ABY5GVR2_9GAMM</name>
<evidence type="ECO:0000313" key="8">
    <source>
        <dbReference type="EMBL" id="UTW03656.1"/>
    </source>
</evidence>
<sequence length="385" mass="39811">MLMAFFENLLNLFLDTAIWLLFGLLLAAILKGWIPTALVKKWLSGPGIGSVIRAAIIGAPLPLCSCGVLPTAIGLRRSGASKPATVSFLVATPETGVDSISVTYALLGPVMAVIRPLSAIFSAITSGIMILLFDREDSDQKPSPSTRVSSEKETCCSIKTESVVSSCCSQQDEVSSNGCSSKTESTTTSACGGQNTELKQPGILSGLQFAIVDILDDISTWLAAGLILAAIIATLVEPASLSQWGSGLTGMLLMLVVGLPLYICATASTPLAAALLAAGMSPGAILVFLLVGPATNIASLGILSRELGVRAVIIYLCGISSCAVLLGLATDAVLTSQSLAVGTAMAHHDSVAFSVLKWSSAVILLLLAVKPLRRLYWKNSTAACA</sequence>
<accession>A0ABY5GVR2</accession>
<organism evidence="8 9">
    <name type="scientific">Amphritea atlantica</name>
    <dbReference type="NCBI Taxonomy" id="355243"/>
    <lineage>
        <taxon>Bacteria</taxon>
        <taxon>Pseudomonadati</taxon>
        <taxon>Pseudomonadota</taxon>
        <taxon>Gammaproteobacteria</taxon>
        <taxon>Oceanospirillales</taxon>
        <taxon>Oceanospirillaceae</taxon>
        <taxon>Amphritea</taxon>
    </lineage>
</organism>
<feature type="transmembrane region" description="Helical" evidence="7">
    <location>
        <begin position="218"/>
        <end position="236"/>
    </location>
</feature>
<feature type="transmembrane region" description="Helical" evidence="7">
    <location>
        <begin position="248"/>
        <end position="268"/>
    </location>
</feature>
<reference evidence="8" key="1">
    <citation type="submission" date="2021-04" db="EMBL/GenBank/DDBJ databases">
        <title>Oceanospirillales bacteria with DddD are important DMSP degraders in coastal seawater.</title>
        <authorList>
            <person name="Liu J."/>
        </authorList>
    </citation>
    <scope>NUCLEOTIDE SEQUENCE</scope>
    <source>
        <strain evidence="8">GY6</strain>
    </source>
</reference>